<name>A0ACC0CSQ2_9PEZI</name>
<comment type="caution">
    <text evidence="1">The sequence shown here is derived from an EMBL/GenBank/DDBJ whole genome shotgun (WGS) entry which is preliminary data.</text>
</comment>
<accession>A0ACC0CSQ2</accession>
<dbReference type="EMBL" id="MU394354">
    <property type="protein sequence ID" value="KAI6083330.1"/>
    <property type="molecule type" value="Genomic_DNA"/>
</dbReference>
<dbReference type="Proteomes" id="UP001497680">
    <property type="component" value="Unassembled WGS sequence"/>
</dbReference>
<keyword evidence="2" id="KW-1185">Reference proteome</keyword>
<evidence type="ECO:0000313" key="2">
    <source>
        <dbReference type="Proteomes" id="UP001497680"/>
    </source>
</evidence>
<proteinExistence type="predicted"/>
<evidence type="ECO:0000313" key="1">
    <source>
        <dbReference type="EMBL" id="KAI6083330.1"/>
    </source>
</evidence>
<organism evidence="1 2">
    <name type="scientific">Hypoxylon rubiginosum</name>
    <dbReference type="NCBI Taxonomy" id="110542"/>
    <lineage>
        <taxon>Eukaryota</taxon>
        <taxon>Fungi</taxon>
        <taxon>Dikarya</taxon>
        <taxon>Ascomycota</taxon>
        <taxon>Pezizomycotina</taxon>
        <taxon>Sordariomycetes</taxon>
        <taxon>Xylariomycetidae</taxon>
        <taxon>Xylariales</taxon>
        <taxon>Hypoxylaceae</taxon>
        <taxon>Hypoxylon</taxon>
    </lineage>
</organism>
<reference evidence="1 2" key="1">
    <citation type="journal article" date="2022" name="New Phytol.">
        <title>Ecological generalism drives hyperdiversity of secondary metabolite gene clusters in xylarialean endophytes.</title>
        <authorList>
            <person name="Franco M.E.E."/>
            <person name="Wisecaver J.H."/>
            <person name="Arnold A.E."/>
            <person name="Ju Y.M."/>
            <person name="Slot J.C."/>
            <person name="Ahrendt S."/>
            <person name="Moore L.P."/>
            <person name="Eastman K.E."/>
            <person name="Scott K."/>
            <person name="Konkel Z."/>
            <person name="Mondo S.J."/>
            <person name="Kuo A."/>
            <person name="Hayes R.D."/>
            <person name="Haridas S."/>
            <person name="Andreopoulos B."/>
            <person name="Riley R."/>
            <person name="LaButti K."/>
            <person name="Pangilinan J."/>
            <person name="Lipzen A."/>
            <person name="Amirebrahimi M."/>
            <person name="Yan J."/>
            <person name="Adam C."/>
            <person name="Keymanesh K."/>
            <person name="Ng V."/>
            <person name="Louie K."/>
            <person name="Northen T."/>
            <person name="Drula E."/>
            <person name="Henrissat B."/>
            <person name="Hsieh H.M."/>
            <person name="Youens-Clark K."/>
            <person name="Lutzoni F."/>
            <person name="Miadlikowska J."/>
            <person name="Eastwood D.C."/>
            <person name="Hamelin R.C."/>
            <person name="Grigoriev I.V."/>
            <person name="U'Ren J.M."/>
        </authorList>
    </citation>
    <scope>NUCLEOTIDE SEQUENCE [LARGE SCALE GENOMIC DNA]</scope>
    <source>
        <strain evidence="1 2">ER1909</strain>
    </source>
</reference>
<protein>
    <submittedName>
        <fullName evidence="1">FRE ferric reductase-like transmembrane component</fullName>
    </submittedName>
</protein>
<gene>
    <name evidence="1" type="ORF">F4821DRAFT_245164</name>
</gene>
<sequence>MMDGMEMTGTPWLDQPVMLHSSRVATCSLTPEQCAYRNGHWRYWYEADHVYALGATYFFIAVIGVCCIGFWTQRFAPTSLRNKTWWRKVVATVRFLSYRHHDVALFRGRTPSLGIGLLLVVGAIFFLAMTLGPQPYYWPNTKTLSYGGSPPIATRAGWMALACLPFMIVLPTKANMIASLTGVSHERLIVFHNWVGWAMFALALVHTFPFIVYNIWKGDMVSEWNTSVVYWTGVVAIIAQAYLQVFSLRFIRDRFYEFFKATHYVAAIVFVVFFFIHCDFRLSSWDYFIATGVLYTLAFLYPQIRTYFEFGLRHRASFTMVSDTTLKVTIPVDTAWRPGQHMFLRFVHLGIHAFTAHPFTICSIPVTRSSTEKSKLVFYVHPRGGLTGRLAKVASQRPGFSVPVLLDGPYGGVQGRPLHTFDHILVVACGAGAGFSLPFVMDSLLRLRQGTRAETEKLLVKKIQVVIATRDTQLVQWYEEALMEFLEANGLEIPTENLDISIYQTSRTNSQDNSTSKSPTGSSEKLNETVQVSRHLPINVFLGRPDITKVIRDATLQTGHSVGIAGCGPQEMLKTVRDEAAAAQLRIVNSESGVREVYLHTEVFSW</sequence>